<evidence type="ECO:0000256" key="5">
    <source>
        <dbReference type="ARBA" id="ARBA00004692"/>
    </source>
</evidence>
<evidence type="ECO:0000256" key="6">
    <source>
        <dbReference type="ARBA" id="ARBA00005159"/>
    </source>
</evidence>
<organism evidence="20 21">
    <name type="scientific">Sporomusa termitida</name>
    <dbReference type="NCBI Taxonomy" id="2377"/>
    <lineage>
        <taxon>Bacteria</taxon>
        <taxon>Bacillati</taxon>
        <taxon>Bacillota</taxon>
        <taxon>Negativicutes</taxon>
        <taxon>Selenomonadales</taxon>
        <taxon>Sporomusaceae</taxon>
        <taxon>Sporomusa</taxon>
    </lineage>
</organism>
<dbReference type="Proteomes" id="UP000320776">
    <property type="component" value="Chromosome"/>
</dbReference>
<feature type="binding site" evidence="19">
    <location>
        <begin position="35"/>
        <end position="37"/>
    </location>
    <ligand>
        <name>GTP</name>
        <dbReference type="ChEBI" id="CHEBI:37565"/>
    </ligand>
</feature>
<evidence type="ECO:0000256" key="19">
    <source>
        <dbReference type="PIRSR" id="PIRSR006135-2"/>
    </source>
</evidence>
<dbReference type="GO" id="GO:0005524">
    <property type="term" value="F:ATP binding"/>
    <property type="evidence" value="ECO:0007669"/>
    <property type="project" value="UniProtKB-KW"/>
</dbReference>
<dbReference type="GO" id="GO:0043752">
    <property type="term" value="F:adenosylcobinamide kinase activity"/>
    <property type="evidence" value="ECO:0007669"/>
    <property type="project" value="UniProtKB-EC"/>
</dbReference>
<comment type="catalytic activity">
    <reaction evidence="2">
        <text>adenosylcob(III)inamide phosphate + GTP + H(+) = adenosylcob(III)inamide-GDP + diphosphate</text>
        <dbReference type="Rhea" id="RHEA:22712"/>
        <dbReference type="ChEBI" id="CHEBI:15378"/>
        <dbReference type="ChEBI" id="CHEBI:33019"/>
        <dbReference type="ChEBI" id="CHEBI:37565"/>
        <dbReference type="ChEBI" id="CHEBI:58502"/>
        <dbReference type="ChEBI" id="CHEBI:60487"/>
        <dbReference type="EC" id="2.7.7.62"/>
    </reaction>
</comment>
<evidence type="ECO:0000256" key="7">
    <source>
        <dbReference type="ARBA" id="ARBA00007490"/>
    </source>
</evidence>
<evidence type="ECO:0000313" key="21">
    <source>
        <dbReference type="Proteomes" id="UP000320776"/>
    </source>
</evidence>
<evidence type="ECO:0000256" key="4">
    <source>
        <dbReference type="ARBA" id="ARBA00003889"/>
    </source>
</evidence>
<evidence type="ECO:0000256" key="9">
    <source>
        <dbReference type="ARBA" id="ARBA00012523"/>
    </source>
</evidence>
<reference evidence="20 21" key="1">
    <citation type="submission" date="2019-02" db="EMBL/GenBank/DDBJ databases">
        <title>Closed genome of Sporomusa termitida DSM 4440.</title>
        <authorList>
            <person name="Poehlein A."/>
            <person name="Daniel R."/>
        </authorList>
    </citation>
    <scope>NUCLEOTIDE SEQUENCE [LARGE SCALE GENOMIC DNA]</scope>
    <source>
        <strain evidence="20 21">DSM 4440</strain>
    </source>
</reference>
<keyword evidence="15 19" id="KW-0342">GTP-binding</keyword>
<evidence type="ECO:0000256" key="10">
    <source>
        <dbReference type="ARBA" id="ARBA00022573"/>
    </source>
</evidence>
<keyword evidence="13" id="KW-0418">Kinase</keyword>
<dbReference type="EMBL" id="CP036259">
    <property type="protein sequence ID" value="QDR80363.1"/>
    <property type="molecule type" value="Genomic_DNA"/>
</dbReference>
<evidence type="ECO:0000256" key="12">
    <source>
        <dbReference type="ARBA" id="ARBA00022741"/>
    </source>
</evidence>
<dbReference type="RefSeq" id="WP_144349981.1">
    <property type="nucleotide sequence ID" value="NZ_CP036259.1"/>
</dbReference>
<evidence type="ECO:0000256" key="18">
    <source>
        <dbReference type="PIRSR" id="PIRSR006135-1"/>
    </source>
</evidence>
<evidence type="ECO:0000256" key="2">
    <source>
        <dbReference type="ARBA" id="ARBA00000711"/>
    </source>
</evidence>
<dbReference type="EC" id="2.7.1.156" evidence="8"/>
<protein>
    <recommendedName>
        <fullName evidence="16">Adenosylcobinamide kinase</fullName>
        <ecNumber evidence="8">2.7.1.156</ecNumber>
        <ecNumber evidence="9">2.7.7.62</ecNumber>
    </recommendedName>
    <alternativeName>
        <fullName evidence="17">Adenosylcobinamide-phosphate guanylyltransferase</fullName>
    </alternativeName>
</protein>
<dbReference type="GO" id="GO:0009236">
    <property type="term" value="P:cobalamin biosynthetic process"/>
    <property type="evidence" value="ECO:0007669"/>
    <property type="project" value="UniProtKB-UniPathway"/>
</dbReference>
<dbReference type="InterPro" id="IPR027417">
    <property type="entry name" value="P-loop_NTPase"/>
</dbReference>
<dbReference type="InterPro" id="IPR003203">
    <property type="entry name" value="CobU/CobP"/>
</dbReference>
<sequence length="193" mass="20759">MAGKIILVTGGARSGKSTFAERYAAQGNRQVAYIATAQIYDEEMKERVAVHQRRRPAGWTTFEAPYRAELAMAQAVRQADAVLFDCLTLYTSNLLLAPAAPANREERCQSVLGAIDTLLASAKQEHADVIFVSNEVGFGIVPDNALAREYRDVTGLVNQKIAGQADEAYLVVSGLAVELKKIAVGLGEVGFNG</sequence>
<evidence type="ECO:0000256" key="15">
    <source>
        <dbReference type="ARBA" id="ARBA00023134"/>
    </source>
</evidence>
<dbReference type="Pfam" id="PF02283">
    <property type="entry name" value="CobU"/>
    <property type="match status" value="1"/>
</dbReference>
<evidence type="ECO:0000256" key="13">
    <source>
        <dbReference type="ARBA" id="ARBA00022777"/>
    </source>
</evidence>
<dbReference type="KEGG" id="sted:SPTER_16860"/>
<evidence type="ECO:0000256" key="16">
    <source>
        <dbReference type="ARBA" id="ARBA00029570"/>
    </source>
</evidence>
<dbReference type="GO" id="GO:0008820">
    <property type="term" value="F:cobinamide phosphate guanylyltransferase activity"/>
    <property type="evidence" value="ECO:0007669"/>
    <property type="project" value="UniProtKB-EC"/>
</dbReference>
<comment type="catalytic activity">
    <reaction evidence="3">
        <text>adenosylcob(III)inamide + GTP = adenosylcob(III)inamide phosphate + GDP + H(+)</text>
        <dbReference type="Rhea" id="RHEA:15765"/>
        <dbReference type="ChEBI" id="CHEBI:2480"/>
        <dbReference type="ChEBI" id="CHEBI:15378"/>
        <dbReference type="ChEBI" id="CHEBI:37565"/>
        <dbReference type="ChEBI" id="CHEBI:58189"/>
        <dbReference type="ChEBI" id="CHEBI:58502"/>
        <dbReference type="EC" id="2.7.1.156"/>
    </reaction>
</comment>
<keyword evidence="21" id="KW-1185">Reference proteome</keyword>
<proteinExistence type="inferred from homology"/>
<evidence type="ECO:0000256" key="11">
    <source>
        <dbReference type="ARBA" id="ARBA00022679"/>
    </source>
</evidence>
<dbReference type="EC" id="2.7.7.62" evidence="9"/>
<keyword evidence="12 19" id="KW-0547">Nucleotide-binding</keyword>
<accession>A0A517DSM7</accession>
<name>A0A517DSM7_9FIRM</name>
<comment type="similarity">
    <text evidence="7">Belongs to the CobU/CobP family.</text>
</comment>
<dbReference type="AlphaFoldDB" id="A0A517DSM7"/>
<feature type="binding site" evidence="19">
    <location>
        <begin position="10"/>
        <end position="17"/>
    </location>
    <ligand>
        <name>GTP</name>
        <dbReference type="ChEBI" id="CHEBI:37565"/>
    </ligand>
</feature>
<comment type="pathway">
    <text evidence="6">Cofactor biosynthesis; adenosylcobalamin biosynthesis; adenosylcobalamin from cob(II)yrinate a,c-diamide: step 5/7.</text>
</comment>
<gene>
    <name evidence="20" type="primary">cobU</name>
    <name evidence="20" type="ORF">SPTER_16860</name>
</gene>
<dbReference type="OrthoDB" id="9799422at2"/>
<feature type="binding site" evidence="19">
    <location>
        <position position="85"/>
    </location>
    <ligand>
        <name>GTP</name>
        <dbReference type="ChEBI" id="CHEBI:37565"/>
    </ligand>
</feature>
<dbReference type="SUPFAM" id="SSF52540">
    <property type="entry name" value="P-loop containing nucleoside triphosphate hydrolases"/>
    <property type="match status" value="1"/>
</dbReference>
<comment type="pathway">
    <text evidence="5">Cofactor biosynthesis; adenosylcobalamin biosynthesis; adenosylcobalamin from cob(II)yrinate a,c-diamide: step 6/7.</text>
</comment>
<evidence type="ECO:0000256" key="8">
    <source>
        <dbReference type="ARBA" id="ARBA00012016"/>
    </source>
</evidence>
<dbReference type="UniPathway" id="UPA00148">
    <property type="reaction ID" value="UER00236"/>
</dbReference>
<feature type="binding site" evidence="19">
    <location>
        <position position="63"/>
    </location>
    <ligand>
        <name>GTP</name>
        <dbReference type="ChEBI" id="CHEBI:37565"/>
    </ligand>
</feature>
<dbReference type="PIRSF" id="PIRSF006135">
    <property type="entry name" value="CobU"/>
    <property type="match status" value="1"/>
</dbReference>
<dbReference type="NCBIfam" id="NF004469">
    <property type="entry name" value="PRK05800.1"/>
    <property type="match status" value="1"/>
</dbReference>
<dbReference type="GO" id="GO:0005525">
    <property type="term" value="F:GTP binding"/>
    <property type="evidence" value="ECO:0007669"/>
    <property type="project" value="UniProtKB-KW"/>
</dbReference>
<dbReference type="CDD" id="cd00544">
    <property type="entry name" value="CobU"/>
    <property type="match status" value="1"/>
</dbReference>
<keyword evidence="10" id="KW-0169">Cobalamin biosynthesis</keyword>
<dbReference type="Gene3D" id="3.40.50.300">
    <property type="entry name" value="P-loop containing nucleotide triphosphate hydrolases"/>
    <property type="match status" value="1"/>
</dbReference>
<feature type="active site" description="GMP-histidine intermediate" evidence="18">
    <location>
        <position position="51"/>
    </location>
</feature>
<comment type="catalytic activity">
    <reaction evidence="1">
        <text>adenosylcob(III)inamide + ATP = adenosylcob(III)inamide phosphate + ADP + H(+)</text>
        <dbReference type="Rhea" id="RHEA:15769"/>
        <dbReference type="ChEBI" id="CHEBI:2480"/>
        <dbReference type="ChEBI" id="CHEBI:15378"/>
        <dbReference type="ChEBI" id="CHEBI:30616"/>
        <dbReference type="ChEBI" id="CHEBI:58502"/>
        <dbReference type="ChEBI" id="CHEBI:456216"/>
        <dbReference type="EC" id="2.7.1.156"/>
    </reaction>
</comment>
<keyword evidence="11 20" id="KW-0808">Transferase</keyword>
<evidence type="ECO:0000256" key="14">
    <source>
        <dbReference type="ARBA" id="ARBA00022840"/>
    </source>
</evidence>
<evidence type="ECO:0000256" key="3">
    <source>
        <dbReference type="ARBA" id="ARBA00001522"/>
    </source>
</evidence>
<comment type="function">
    <text evidence="4">Catalyzes ATP-dependent phosphorylation of adenosylcobinamide and addition of GMP to adenosylcobinamide phosphate.</text>
</comment>
<keyword evidence="14" id="KW-0067">ATP-binding</keyword>
<dbReference type="PANTHER" id="PTHR34848:SF1">
    <property type="entry name" value="BIFUNCTIONAL ADENOSYLCOBALAMIN BIOSYNTHESIS PROTEIN COBU"/>
    <property type="match status" value="1"/>
</dbReference>
<dbReference type="PANTHER" id="PTHR34848">
    <property type="match status" value="1"/>
</dbReference>
<evidence type="ECO:0000256" key="1">
    <source>
        <dbReference type="ARBA" id="ARBA00000312"/>
    </source>
</evidence>
<evidence type="ECO:0000256" key="17">
    <source>
        <dbReference type="ARBA" id="ARBA00030571"/>
    </source>
</evidence>
<evidence type="ECO:0000313" key="20">
    <source>
        <dbReference type="EMBL" id="QDR80363.1"/>
    </source>
</evidence>